<comment type="caution">
    <text evidence="11">The sequence shown here is derived from an EMBL/GenBank/DDBJ whole genome shotgun (WGS) entry which is preliminary data.</text>
</comment>
<dbReference type="InterPro" id="IPR000326">
    <property type="entry name" value="PAP2/HPO"/>
</dbReference>
<name>A0ABT7WDK1_9FLAO</name>
<evidence type="ECO:0000256" key="5">
    <source>
        <dbReference type="ARBA" id="ARBA00022729"/>
    </source>
</evidence>
<evidence type="ECO:0000256" key="3">
    <source>
        <dbReference type="ARBA" id="ARBA00009017"/>
    </source>
</evidence>
<dbReference type="PRINTS" id="PR00483">
    <property type="entry name" value="BACPHPHTASE"/>
</dbReference>
<keyword evidence="7 8" id="KW-0378">Hydrolase</keyword>
<keyword evidence="5 9" id="KW-0732">Signal</keyword>
<reference evidence="11" key="1">
    <citation type="submission" date="2023-06" db="EMBL/GenBank/DDBJ databases">
        <title>Robiginitalea aurantiacus sp. nov. and Algoriphagus sediminis sp. nov., isolated from coastal sediment.</title>
        <authorList>
            <person name="Zhou Z.Y."/>
            <person name="An J."/>
            <person name="Jia Y.W."/>
            <person name="Du Z.J."/>
        </authorList>
    </citation>
    <scope>NUCLEOTIDE SEQUENCE</scope>
    <source>
        <strain evidence="11">M39</strain>
    </source>
</reference>
<evidence type="ECO:0000256" key="9">
    <source>
        <dbReference type="SAM" id="SignalP"/>
    </source>
</evidence>
<comment type="similarity">
    <text evidence="3 8">Belongs to the class A bacterial acid phosphatase family.</text>
</comment>
<protein>
    <recommendedName>
        <fullName evidence="4 8">Acid phosphatase</fullName>
        <ecNumber evidence="4 8">3.1.3.2</ecNumber>
    </recommendedName>
</protein>
<sequence>MIKRKFLRPSFFTAVILSAVMLSCGPQSKIITQPSTSLSKDLKEISPGILEGYLSKDAIPNSLELVPPPPEEGSAALQLDQEMAAKYVASKDEARKEQATQDAVLSFPEAVNAFNRVLEVQISEETTPHLYMILRRTLTDAGLSTYAAKNHYQRGRPFMVNNTPICTPEDEAALRKDGSYPSGHTAIGWAWALILTEVFPEEADDILERGKQFGISRNVCNVHWHSDVVYGRMMGAAAVAALHANIDFRIDLEVAKEEVAALAVLEE</sequence>
<dbReference type="Pfam" id="PF01569">
    <property type="entry name" value="PAP2"/>
    <property type="match status" value="1"/>
</dbReference>
<accession>A0ABT7WDK1</accession>
<evidence type="ECO:0000256" key="6">
    <source>
        <dbReference type="ARBA" id="ARBA00022764"/>
    </source>
</evidence>
<comment type="subcellular location">
    <subcellularLocation>
        <location evidence="2">Periplasm</location>
    </subcellularLocation>
</comment>
<evidence type="ECO:0000256" key="2">
    <source>
        <dbReference type="ARBA" id="ARBA00004418"/>
    </source>
</evidence>
<evidence type="ECO:0000259" key="10">
    <source>
        <dbReference type="SMART" id="SM00014"/>
    </source>
</evidence>
<dbReference type="PROSITE" id="PS01157">
    <property type="entry name" value="ACID_PHOSPH_CL_A"/>
    <property type="match status" value="1"/>
</dbReference>
<dbReference type="InterPro" id="IPR001011">
    <property type="entry name" value="Acid_Pase_classA_bac"/>
</dbReference>
<dbReference type="RefSeq" id="WP_289724356.1">
    <property type="nucleotide sequence ID" value="NZ_JAUDUY010000002.1"/>
</dbReference>
<evidence type="ECO:0000313" key="11">
    <source>
        <dbReference type="EMBL" id="MDM9630996.1"/>
    </source>
</evidence>
<organism evidence="11 12">
    <name type="scientific">Robiginitalea aurantiaca</name>
    <dbReference type="NCBI Taxonomy" id="3056915"/>
    <lineage>
        <taxon>Bacteria</taxon>
        <taxon>Pseudomonadati</taxon>
        <taxon>Bacteroidota</taxon>
        <taxon>Flavobacteriia</taxon>
        <taxon>Flavobacteriales</taxon>
        <taxon>Flavobacteriaceae</taxon>
        <taxon>Robiginitalea</taxon>
    </lineage>
</organism>
<evidence type="ECO:0000256" key="7">
    <source>
        <dbReference type="ARBA" id="ARBA00022801"/>
    </source>
</evidence>
<dbReference type="PROSITE" id="PS51257">
    <property type="entry name" value="PROKAR_LIPOPROTEIN"/>
    <property type="match status" value="1"/>
</dbReference>
<dbReference type="Proteomes" id="UP001174839">
    <property type="component" value="Unassembled WGS sequence"/>
</dbReference>
<dbReference type="InterPro" id="IPR036938">
    <property type="entry name" value="PAP2/HPO_sf"/>
</dbReference>
<evidence type="ECO:0000256" key="8">
    <source>
        <dbReference type="PIRNR" id="PIRNR000897"/>
    </source>
</evidence>
<gene>
    <name evidence="11" type="ORF">QU605_05925</name>
</gene>
<dbReference type="InterPro" id="IPR018296">
    <property type="entry name" value="Acid_Pase_classA_bac_CS"/>
</dbReference>
<keyword evidence="12" id="KW-1185">Reference proteome</keyword>
<evidence type="ECO:0000256" key="4">
    <source>
        <dbReference type="ARBA" id="ARBA00012646"/>
    </source>
</evidence>
<dbReference type="Gene3D" id="1.20.144.10">
    <property type="entry name" value="Phosphatidic acid phosphatase type 2/haloperoxidase"/>
    <property type="match status" value="1"/>
</dbReference>
<dbReference type="SMART" id="SM00014">
    <property type="entry name" value="acidPPc"/>
    <property type="match status" value="1"/>
</dbReference>
<dbReference type="EMBL" id="JAUDUY010000002">
    <property type="protein sequence ID" value="MDM9630996.1"/>
    <property type="molecule type" value="Genomic_DNA"/>
</dbReference>
<comment type="catalytic activity">
    <reaction evidence="1 8">
        <text>a phosphate monoester + H2O = an alcohol + phosphate</text>
        <dbReference type="Rhea" id="RHEA:15017"/>
        <dbReference type="ChEBI" id="CHEBI:15377"/>
        <dbReference type="ChEBI" id="CHEBI:30879"/>
        <dbReference type="ChEBI" id="CHEBI:43474"/>
        <dbReference type="ChEBI" id="CHEBI:67140"/>
        <dbReference type="EC" id="3.1.3.2"/>
    </reaction>
</comment>
<dbReference type="PIRSF" id="PIRSF000897">
    <property type="entry name" value="Acid_Ptase_ClsA"/>
    <property type="match status" value="1"/>
</dbReference>
<feature type="domain" description="Phosphatidic acid phosphatase type 2/haloperoxidase" evidence="10">
    <location>
        <begin position="129"/>
        <end position="243"/>
    </location>
</feature>
<feature type="signal peptide" evidence="9">
    <location>
        <begin position="1"/>
        <end position="19"/>
    </location>
</feature>
<dbReference type="EC" id="3.1.3.2" evidence="4 8"/>
<keyword evidence="6" id="KW-0574">Periplasm</keyword>
<dbReference type="CDD" id="cd03397">
    <property type="entry name" value="PAP2_acid_phosphatase"/>
    <property type="match status" value="1"/>
</dbReference>
<proteinExistence type="inferred from homology"/>
<evidence type="ECO:0000313" key="12">
    <source>
        <dbReference type="Proteomes" id="UP001174839"/>
    </source>
</evidence>
<dbReference type="SUPFAM" id="SSF48317">
    <property type="entry name" value="Acid phosphatase/Vanadium-dependent haloperoxidase"/>
    <property type="match status" value="1"/>
</dbReference>
<feature type="chain" id="PRO_5046155767" description="Acid phosphatase" evidence="9">
    <location>
        <begin position="20"/>
        <end position="267"/>
    </location>
</feature>
<evidence type="ECO:0000256" key="1">
    <source>
        <dbReference type="ARBA" id="ARBA00000032"/>
    </source>
</evidence>